<evidence type="ECO:0000313" key="2">
    <source>
        <dbReference type="Proteomes" id="UP000490535"/>
    </source>
</evidence>
<gene>
    <name evidence="1" type="ORF">GAK29_02701</name>
</gene>
<sequence length="152" mass="17835">MSFKIQIELFNEFEMTSLDFESSAATQILSRFDHIDWAQQVRWGLLEEHQGDFPYFKIEQVHTGRKVAGIFIAYSPNEYNFGVHAELYQKQQKSHLFGLFKSEAMPSFDNDDVPFEVFRDCLDKFLRGNDAEVERLLNTKYKGYGHTDAFSR</sequence>
<proteinExistence type="predicted"/>
<dbReference type="AlphaFoldDB" id="A0A833PF79"/>
<evidence type="ECO:0000313" key="1">
    <source>
        <dbReference type="EMBL" id="KAF1024247.1"/>
    </source>
</evidence>
<accession>A0A833PF79</accession>
<name>A0A833PF79_ACIBZ</name>
<protein>
    <submittedName>
        <fullName evidence="1">Uncharacterized protein</fullName>
    </submittedName>
</protein>
<organism evidence="1 2">
    <name type="scientific">Acinetobacter bereziniae</name>
    <name type="common">Acinetobacter genomosp. 10</name>
    <dbReference type="NCBI Taxonomy" id="106648"/>
    <lineage>
        <taxon>Bacteria</taxon>
        <taxon>Pseudomonadati</taxon>
        <taxon>Pseudomonadota</taxon>
        <taxon>Gammaproteobacteria</taxon>
        <taxon>Moraxellales</taxon>
        <taxon>Moraxellaceae</taxon>
        <taxon>Acinetobacter</taxon>
    </lineage>
</organism>
<comment type="caution">
    <text evidence="1">The sequence shown here is derived from an EMBL/GenBank/DDBJ whole genome shotgun (WGS) entry which is preliminary data.</text>
</comment>
<dbReference type="EMBL" id="WNDP01000067">
    <property type="protein sequence ID" value="KAF1024247.1"/>
    <property type="molecule type" value="Genomic_DNA"/>
</dbReference>
<reference evidence="2" key="1">
    <citation type="journal article" date="2020" name="MBio">
        <title>Horizontal gene transfer to a defensive symbiont with a reduced genome amongst a multipartite beetle microbiome.</title>
        <authorList>
            <person name="Waterworth S.C."/>
            <person name="Florez L.V."/>
            <person name="Rees E.R."/>
            <person name="Hertweck C."/>
            <person name="Kaltenpoth M."/>
            <person name="Kwan J.C."/>
        </authorList>
    </citation>
    <scope>NUCLEOTIDE SEQUENCE [LARGE SCALE GENOMIC DNA]</scope>
</reference>
<dbReference type="Proteomes" id="UP000490535">
    <property type="component" value="Unassembled WGS sequence"/>
</dbReference>